<protein>
    <submittedName>
        <fullName evidence="1">556_t:CDS:1</fullName>
    </submittedName>
</protein>
<proteinExistence type="predicted"/>
<sequence>MGQSLKKLSKNGAPKNEVNEKDRKRDKEICLKPLSALEAYRFIQGRKFRLATNVALTLPSDNEEALRFNDSIKLLKKIFDSNYSAPVTKLLTCGGARVLEIGTSGGSWLNEISIKFPMSIFLGMDVSTIFNPDCLPENCAFLEHNYHDGIPFPDDIYGSPTHIVDAGPATERFILATCKCLQVNGLNPDIVHTIPEKLKRLNIKNIQVAERPLSLSRHNAITGDQMISEQNLLLKTVEAYRVIMKVAIGCTDEEYDKLKRDIAME</sequence>
<reference evidence="1" key="1">
    <citation type="submission" date="2021-06" db="EMBL/GenBank/DDBJ databases">
        <authorList>
            <person name="Kallberg Y."/>
            <person name="Tangrot J."/>
            <person name="Rosling A."/>
        </authorList>
    </citation>
    <scope>NUCLEOTIDE SEQUENCE</scope>
    <source>
        <strain evidence="1">28 12/20/2015</strain>
    </source>
</reference>
<dbReference type="Proteomes" id="UP000789366">
    <property type="component" value="Unassembled WGS sequence"/>
</dbReference>
<evidence type="ECO:0000313" key="1">
    <source>
        <dbReference type="EMBL" id="CAG8608684.1"/>
    </source>
</evidence>
<accession>A0ACA9MU01</accession>
<evidence type="ECO:0000313" key="2">
    <source>
        <dbReference type="Proteomes" id="UP000789366"/>
    </source>
</evidence>
<feature type="non-terminal residue" evidence="1">
    <location>
        <position position="265"/>
    </location>
</feature>
<name>A0ACA9MU01_9GLOM</name>
<dbReference type="EMBL" id="CAJVPW010009763">
    <property type="protein sequence ID" value="CAG8608684.1"/>
    <property type="molecule type" value="Genomic_DNA"/>
</dbReference>
<comment type="caution">
    <text evidence="1">The sequence shown here is derived from an EMBL/GenBank/DDBJ whole genome shotgun (WGS) entry which is preliminary data.</text>
</comment>
<keyword evidence="2" id="KW-1185">Reference proteome</keyword>
<gene>
    <name evidence="1" type="ORF">SPELUC_LOCUS7414</name>
</gene>
<organism evidence="1 2">
    <name type="scientific">Cetraspora pellucida</name>
    <dbReference type="NCBI Taxonomy" id="1433469"/>
    <lineage>
        <taxon>Eukaryota</taxon>
        <taxon>Fungi</taxon>
        <taxon>Fungi incertae sedis</taxon>
        <taxon>Mucoromycota</taxon>
        <taxon>Glomeromycotina</taxon>
        <taxon>Glomeromycetes</taxon>
        <taxon>Diversisporales</taxon>
        <taxon>Gigasporaceae</taxon>
        <taxon>Cetraspora</taxon>
    </lineage>
</organism>